<comment type="caution">
    <text evidence="1">The sequence shown here is derived from an EMBL/GenBank/DDBJ whole genome shotgun (WGS) entry which is preliminary data.</text>
</comment>
<evidence type="ECO:0000313" key="1">
    <source>
        <dbReference type="EMBL" id="DAD36988.1"/>
    </source>
</evidence>
<evidence type="ECO:0000313" key="2">
    <source>
        <dbReference type="Proteomes" id="UP000607653"/>
    </source>
</evidence>
<proteinExistence type="predicted"/>
<dbReference type="Proteomes" id="UP000607653">
    <property type="component" value="Unassembled WGS sequence"/>
</dbReference>
<sequence length="103" mass="12447">MICFLINTYGFRSSTCQYDGYYRCMALMRKFGSPIKVDNRNSNELVQWDRYLRIQVEIDITKPFPLELLELILKVRKHGLIFITRDWQCFCYFYGVQSHEETK</sequence>
<organism evidence="1 2">
    <name type="scientific">Nelumbo nucifera</name>
    <name type="common">Sacred lotus</name>
    <dbReference type="NCBI Taxonomy" id="4432"/>
    <lineage>
        <taxon>Eukaryota</taxon>
        <taxon>Viridiplantae</taxon>
        <taxon>Streptophyta</taxon>
        <taxon>Embryophyta</taxon>
        <taxon>Tracheophyta</taxon>
        <taxon>Spermatophyta</taxon>
        <taxon>Magnoliopsida</taxon>
        <taxon>Proteales</taxon>
        <taxon>Nelumbonaceae</taxon>
        <taxon>Nelumbo</taxon>
    </lineage>
</organism>
<reference evidence="1 2" key="1">
    <citation type="journal article" date="2020" name="Mol. Biol. Evol.">
        <title>Distinct Expression and Methylation Patterns for Genes with Different Fates following a Single Whole-Genome Duplication in Flowering Plants.</title>
        <authorList>
            <person name="Shi T."/>
            <person name="Rahmani R.S."/>
            <person name="Gugger P.F."/>
            <person name="Wang M."/>
            <person name="Li H."/>
            <person name="Zhang Y."/>
            <person name="Li Z."/>
            <person name="Wang Q."/>
            <person name="Van de Peer Y."/>
            <person name="Marchal K."/>
            <person name="Chen J."/>
        </authorList>
    </citation>
    <scope>NUCLEOTIDE SEQUENCE [LARGE SCALE GENOMIC DNA]</scope>
    <source>
        <tissue evidence="1">Leaf</tissue>
    </source>
</reference>
<name>A0A822Z636_NELNU</name>
<protein>
    <submittedName>
        <fullName evidence="1">Uncharacterized protein</fullName>
    </submittedName>
</protein>
<dbReference type="AlphaFoldDB" id="A0A822Z636"/>
<accession>A0A822Z636</accession>
<keyword evidence="2" id="KW-1185">Reference proteome</keyword>
<dbReference type="EMBL" id="DUZY01000004">
    <property type="protein sequence ID" value="DAD36988.1"/>
    <property type="molecule type" value="Genomic_DNA"/>
</dbReference>
<gene>
    <name evidence="1" type="ORF">HUJ06_007629</name>
</gene>